<reference evidence="3 4" key="1">
    <citation type="submission" date="2016-02" db="EMBL/GenBank/DDBJ databases">
        <title>Genome analysis of coral dinoflagellate symbionts highlights evolutionary adaptations to a symbiotic lifestyle.</title>
        <authorList>
            <person name="Aranda M."/>
            <person name="Li Y."/>
            <person name="Liew Y.J."/>
            <person name="Baumgarten S."/>
            <person name="Simakov O."/>
            <person name="Wilson M."/>
            <person name="Piel J."/>
            <person name="Ashoor H."/>
            <person name="Bougouffa S."/>
            <person name="Bajic V.B."/>
            <person name="Ryu T."/>
            <person name="Ravasi T."/>
            <person name="Bayer T."/>
            <person name="Micklem G."/>
            <person name="Kim H."/>
            <person name="Bhak J."/>
            <person name="Lajeunesse T.C."/>
            <person name="Voolstra C.R."/>
        </authorList>
    </citation>
    <scope>NUCLEOTIDE SEQUENCE [LARGE SCALE GENOMIC DNA]</scope>
    <source>
        <strain evidence="3 4">CCMP2467</strain>
    </source>
</reference>
<feature type="compositionally biased region" description="Low complexity" evidence="2">
    <location>
        <begin position="249"/>
        <end position="259"/>
    </location>
</feature>
<name>A0A1Q9EK21_SYMMI</name>
<gene>
    <name evidence="3" type="ORF">AK812_SmicGene8716</name>
</gene>
<evidence type="ECO:0000256" key="1">
    <source>
        <dbReference type="SAM" id="Coils"/>
    </source>
</evidence>
<dbReference type="PANTHER" id="PTHR47027:SF20">
    <property type="entry name" value="REVERSE TRANSCRIPTASE-LIKE PROTEIN WITH RNA-DIRECTED DNA POLYMERASE DOMAIN"/>
    <property type="match status" value="1"/>
</dbReference>
<feature type="compositionally biased region" description="Low complexity" evidence="2">
    <location>
        <begin position="673"/>
        <end position="688"/>
    </location>
</feature>
<dbReference type="OrthoDB" id="408719at2759"/>
<organism evidence="3 4">
    <name type="scientific">Symbiodinium microadriaticum</name>
    <name type="common">Dinoflagellate</name>
    <name type="synonym">Zooxanthella microadriatica</name>
    <dbReference type="NCBI Taxonomy" id="2951"/>
    <lineage>
        <taxon>Eukaryota</taxon>
        <taxon>Sar</taxon>
        <taxon>Alveolata</taxon>
        <taxon>Dinophyceae</taxon>
        <taxon>Suessiales</taxon>
        <taxon>Symbiodiniaceae</taxon>
        <taxon>Symbiodinium</taxon>
    </lineage>
</organism>
<feature type="compositionally biased region" description="Acidic residues" evidence="2">
    <location>
        <begin position="1612"/>
        <end position="1626"/>
    </location>
</feature>
<dbReference type="InterPro" id="IPR036691">
    <property type="entry name" value="Endo/exonu/phosph_ase_sf"/>
</dbReference>
<keyword evidence="1" id="KW-0175">Coiled coil</keyword>
<dbReference type="EMBL" id="LSRX01000131">
    <property type="protein sequence ID" value="OLQ07793.1"/>
    <property type="molecule type" value="Genomic_DNA"/>
</dbReference>
<feature type="compositionally biased region" description="Acidic residues" evidence="2">
    <location>
        <begin position="691"/>
        <end position="708"/>
    </location>
</feature>
<dbReference type="PANTHER" id="PTHR47027">
    <property type="entry name" value="REVERSE TRANSCRIPTASE DOMAIN-CONTAINING PROTEIN"/>
    <property type="match status" value="1"/>
</dbReference>
<feature type="coiled-coil region" evidence="1">
    <location>
        <begin position="84"/>
        <end position="147"/>
    </location>
</feature>
<evidence type="ECO:0000313" key="4">
    <source>
        <dbReference type="Proteomes" id="UP000186817"/>
    </source>
</evidence>
<feature type="region of interest" description="Disordered" evidence="2">
    <location>
        <begin position="296"/>
        <end position="330"/>
    </location>
</feature>
<proteinExistence type="predicted"/>
<protein>
    <submittedName>
        <fullName evidence="3">Uncharacterized protein</fullName>
    </submittedName>
</protein>
<accession>A0A1Q9EK21</accession>
<evidence type="ECO:0000313" key="3">
    <source>
        <dbReference type="EMBL" id="OLQ07793.1"/>
    </source>
</evidence>
<sequence>MGRGKKGAGQELPWRQGGTSQHGGDWSLWRGSWKASPSGGRQRDTTREFPSYDEAWQDAASFMEVSSSAQASREQLGGGIVKDVQSAINHARKLETRLQKIRKELLQKGRSWDAFVVKMRKAYATEQQRFQAEQQRLSGEISELEAQTQEAYSQVQHAALHQSSHSRGSAVPEPLAWESAMEVEEEHLSDAQMQAELGRILKAAKATMTPKRGTGVPPISPAGGRVGPPPGFAENVGPTDPYPTPPGTPAKGPVLTDPRAPALAPVALPASDGTSHGPTLGEKLSEKRRACRSALAPFGGTRPERPAMPEHTEDGIAKPTTAPPNIVDDDQDELDAGRIWKTRFAYSARLAFSQLLADLPETSLFCLLLRYVPCDPAGCATPPASAGLVASLPQPDASFGVFVATPVWHAKGALVIIDARAIDGRLFSVRICGNLNRSSLLLHVQIEDRPDIQIFLRGQVIDDVTWYDFHDGELISVRTVELPLPPVTYLTDMLQDEFDWCEFCPSFEGPLFPAFRVLSDGGQHTIHADVDLVHSFSDFRLLACDHLRYTSADPVFCSSQPRVTDLAYLGQACKAILVATERVLRLPTPPGRLSLYTPVVFLDCRRIFQGFQWVAVERGRLDLDLLLASYQDSAPDGYCPNVRGADTELHLGRPYLRVSFGTLLTVTFVVSSDVSDDSSGPSTDPMTDGEQGNEDDQAPPEPEGDDQALPEPVECSCSRSRSPPQHRREHANQNRMSDSGLAPAYPVGPFGKVPELRPLCKAAMRYLADLWVDLDLQPGASQPLLAFTLSGLVRVPEKVVGILQSPMTKPISCKGLLEPRDPTPVTRQLLAALRRATTQLGQPWRYSLVEESLWQDDLSEETSSQITSSDEPAILHFLILAPGYTAAHVALQHVLPATLNEVIPHLQAARDELSRRQFPDVVPAAPQPCPGSGVVIAVPEWCRDLPGGQCFLCLDLTALDGRLMASASPDYVSRQHLLHLADIPLDSEVAVHLKDDPWPLPGNLQFHVATGDTVLFLPAGSVAPTLHTLAQELLTRDAWSRTLTAPLEAERGHFCLVHENETILCLPSSGSPTMLHSQIAACIGSSRQALRLFPSNPRVTDAALYGVSCRGVISVCIPHGPMPTPFHGVLVDARALIAGWRTYHAVAGRFSCNRALLDLQRDLPAGWRAVFTTVPLEVDLIDTFPGQILLAIAERITFVPSTHSPADAADNATAAAGGPATPAPRAEGHDIASLRNAVTTDQANAGPTAVLEAASPPPATATVIAGHFHVCVFLILGQNYLPELLEVRLPETVEVDRALELVAAARNPRDSFTLPILCSVNPQPASTHALLLAAPTWPHSGVLVAFDCRRIGGSVFALHLFGRCTRLELIRAAQIDESFTGEVYVGSLPWPLAGDAAITLVAGDLVLFQPPLAQLHIVASLADMLQHTRGWNPGYDPADDLPVPSGHYAWIIGDQNSFLFHVRPDRRQFFRADVARFFSVDGGGLALQLAHPPIADFAHRGILTHAIFAASPERSRAGASRVGAVTCFIDARPLLLTIDSVFCPSGFLDTTQISERYSPRCPVGWQLALLRSDMRQEPFGQRIEVTPGEVLVVCFCAVFRGPDHPPPPSDDHQDDDNADSGSDDDDGHPQGDPAPHISPPVAAPSDTGGTGPTPSCNHSLQALPWIGTFPVPSPRPKATQLTWSCLRGKRPTFCVRCYCLIALGLLTWRAGFRVLDARSAGLLFPTPELPKPFVQPVNRRFPPDRLSKSAPSLGLSTPVLSLIERDSIEPSGWDRSMRISQPLILQAFCLALLALVGDILLWATCDDSRRSVQGAACVGSDASDGKSPCLPAARFSFGWSNTVYGSSGLLTLPSRGSRICVFIGLVSLQKGVAVQVINGFPSERTEALGRFAPHHYLPFPVEGNTDALAEANAPVCAPRFRPVPTPCRSSHGPVIAVQLNTQTAGVCEPAETFASLTTLLDEAAASSEEWAFLAVSLLETLLEHEAEQRLIQGDTAYSSPPAGSAQPLALAQLLPIDHADYAQIHDPLPGEPFTAKLAPYAGDIHMTLSIGRTSLHFTWRDVFGFLGADPSFATLEHLRDSKCLFGWAVLFYLPDEYEYVPGHSGVAPNEVVDFLSKHGAHSAQGSCGLQIPQDVLVAWLSDGAPRTPWVGVAIRSVSGDRAYPPLNSMHLGDDTLHGSLSPADLIRPFAPLDAFASPAERGTTLQSSTDGTLQQCVTMRLTVATYNTLSLLGEVDRADVMPQDPLSRKHTVGRAAILAAALDEHRVQIVFLLETRCQKGKSCSGGFLRYASGASRGQWGTEIWLKADSPIFCHARGGSARSVISAQAVTSLHNDPRRIFLRLCIKPVPLLLVALHGPHRATEGPLVDAFWEETLRLLQHFHKGDFLILGGDCNAAIGSATSEYFGDHAAEPEDAAGSALHHIARLLRLWGPATFPERHSGPTHTYVQKKSGRLCRPDFILLPTAWTVGLVRSYTAPAIHAAQAHQDHIAACVAVQLTLGPASLSTSGRRRTLRTQAFAEPAVRESVRAALESLPPIPWQISVHAHAAVLADHIQKGLSSISQAQGPRPKHAYLREASWALQRRLSRIRRMFSHRQHLLRRHALLACLKVWRRVAQDWTVEFLACPWVQQLRVLIATQMLHMRKAGQLLRESCRIDRAAYIEGLADQISTGPSNDVFAAYHKLLFHRRKKPYHIEPLPTILDAHGAPCLDMQARFKRWRDHFGALEAGVETSFQGLVDDLPASGQGSTVGPHPGNISLVPSFSSLQRVLAATKGGKAPGLDMLPPELNKGFPVQIARHLFPLLMKQVWRGTEAVGFKGGATVFFHKKRGPQDECGSYRAILLMSSLAKACHQCLRPALRDVFTSHTSSLQMGGRPGCSVTFGSHLLRAVTAHYSAKGVPTYILFADIASAFYCTVTQLVADADHDDPMQVLDRVTSTLNLSSDDRAALAKHLGEPSTLAQAQADPWLEHTASRISSGNWFVLQGDTVPLATGRGSRPGSSCADVLFALLVPRILATRDRLRSSAISKSEPPALPFNGEISLDPCEAGTPSIPVSDVIWADDIAVPRVCQQAEDVRAAVAVDTGSLADACGEYGLSLSFGEVKTACLASIVGKGSRAEKRHLYGATGLKGVIHAFREGGPPTPLSLVASYKHLGVYQAPAGRLGPEVKYRIGQARAAFHEARRKVFKNRSISVSRKAHFLEATVVSKLVQGAGSWPRLAKVDQQAFDATLWSFYRALLCLPKQGDQALSGLACCALVGLPTPGVVLQRARMQYLRQLVGSGPPELWAAVKADNGYCALLRDDLRWMYRWLHATTNLPDPDSNWHVWRECMRSTPGRFKGCLKRVCQLEVCRTSLIAALDGLHRGLCCLTTGPVCVPAAAADVYTDLCIPCRRAFTSRKAWAGHAARFHGYRSRAFLLGDTPLCFGCGRSFGTIGRLRRHLTVVPACASCWGSFTPDSTVVVPAHPFAPPTAVAGIHHDVLSPWDPSISDALLVDLNSFSEGCEDFVWQTIEEHIEPLAVLRATVEHWRALHPDCSWHAEVSENMLLLLDPSVSAEHFPKERGPPRVDPYKVPTWCAPAPLCFSLSGEVRSWRLESPPPVRFDLSQPTSVTLRSALALSFWAEAACRVLIDCVTAAPSHPVHLHCSGIWTPLPVLLPWFRALGFLCDESGFRSPV</sequence>
<feature type="compositionally biased region" description="Basic and acidic residues" evidence="2">
    <location>
        <begin position="302"/>
        <end position="316"/>
    </location>
</feature>
<feature type="region of interest" description="Disordered" evidence="2">
    <location>
        <begin position="1"/>
        <end position="50"/>
    </location>
</feature>
<dbReference type="SUPFAM" id="SSF56219">
    <property type="entry name" value="DNase I-like"/>
    <property type="match status" value="1"/>
</dbReference>
<keyword evidence="4" id="KW-1185">Reference proteome</keyword>
<feature type="region of interest" description="Disordered" evidence="2">
    <location>
        <begin position="673"/>
        <end position="743"/>
    </location>
</feature>
<evidence type="ECO:0000256" key="2">
    <source>
        <dbReference type="SAM" id="MobiDB-lite"/>
    </source>
</evidence>
<dbReference type="Proteomes" id="UP000186817">
    <property type="component" value="Unassembled WGS sequence"/>
</dbReference>
<comment type="caution">
    <text evidence="3">The sequence shown here is derived from an EMBL/GenBank/DDBJ whole genome shotgun (WGS) entry which is preliminary data.</text>
</comment>
<feature type="region of interest" description="Disordered" evidence="2">
    <location>
        <begin position="229"/>
        <end position="259"/>
    </location>
</feature>
<feature type="region of interest" description="Disordered" evidence="2">
    <location>
        <begin position="1604"/>
        <end position="1657"/>
    </location>
</feature>
<dbReference type="Gene3D" id="3.60.10.10">
    <property type="entry name" value="Endonuclease/exonuclease/phosphatase"/>
    <property type="match status" value="1"/>
</dbReference>